<reference evidence="1" key="1">
    <citation type="journal article" date="2015" name="Nature">
        <title>Complex archaea that bridge the gap between prokaryotes and eukaryotes.</title>
        <authorList>
            <person name="Spang A."/>
            <person name="Saw J.H."/>
            <person name="Jorgensen S.L."/>
            <person name="Zaremba-Niedzwiedzka K."/>
            <person name="Martijn J."/>
            <person name="Lind A.E."/>
            <person name="van Eijk R."/>
            <person name="Schleper C."/>
            <person name="Guy L."/>
            <person name="Ettema T.J."/>
        </authorList>
    </citation>
    <scope>NUCLEOTIDE SEQUENCE</scope>
</reference>
<evidence type="ECO:0000313" key="1">
    <source>
        <dbReference type="EMBL" id="KKL82871.1"/>
    </source>
</evidence>
<organism evidence="1">
    <name type="scientific">marine sediment metagenome</name>
    <dbReference type="NCBI Taxonomy" id="412755"/>
    <lineage>
        <taxon>unclassified sequences</taxon>
        <taxon>metagenomes</taxon>
        <taxon>ecological metagenomes</taxon>
    </lineage>
</organism>
<proteinExistence type="predicted"/>
<accession>A0A0F9FXB3</accession>
<comment type="caution">
    <text evidence="1">The sequence shown here is derived from an EMBL/GenBank/DDBJ whole genome shotgun (WGS) entry which is preliminary data.</text>
</comment>
<name>A0A0F9FXB3_9ZZZZ</name>
<dbReference type="EMBL" id="LAZR01022150">
    <property type="protein sequence ID" value="KKL82871.1"/>
    <property type="molecule type" value="Genomic_DNA"/>
</dbReference>
<protein>
    <recommendedName>
        <fullName evidence="2">Helix-turn-helix domain-containing protein</fullName>
    </recommendedName>
</protein>
<evidence type="ECO:0008006" key="2">
    <source>
        <dbReference type="Google" id="ProtNLM"/>
    </source>
</evidence>
<dbReference type="AlphaFoldDB" id="A0A0F9FXB3"/>
<sequence>MPQELIRTKEAAEILGLEPMRMAIWRTLNSVGPPFKYDGYRKAVYLKDDVVNWRLRTGGRYFGETWRKYLTDKYPTQDDMEAKIFSMKVLCKILLWAEWVLCKSMREANATDD</sequence>
<gene>
    <name evidence="1" type="ORF">LCGC14_1980420</name>
</gene>